<keyword evidence="1" id="KW-1133">Transmembrane helix</keyword>
<evidence type="ECO:0000256" key="1">
    <source>
        <dbReference type="SAM" id="Phobius"/>
    </source>
</evidence>
<evidence type="ECO:0000313" key="3">
    <source>
        <dbReference type="Proteomes" id="UP001597451"/>
    </source>
</evidence>
<accession>A0ABW5PYB7</accession>
<dbReference type="RefSeq" id="WP_379560945.1">
    <property type="nucleotide sequence ID" value="NZ_CP085256.1"/>
</dbReference>
<evidence type="ECO:0000313" key="2">
    <source>
        <dbReference type="EMBL" id="MFD2628253.1"/>
    </source>
</evidence>
<name>A0ABW5PYB7_9BACI</name>
<proteinExistence type="predicted"/>
<feature type="transmembrane region" description="Helical" evidence="1">
    <location>
        <begin position="20"/>
        <end position="39"/>
    </location>
</feature>
<comment type="caution">
    <text evidence="2">The sequence shown here is derived from an EMBL/GenBank/DDBJ whole genome shotgun (WGS) entry which is preliminary data.</text>
</comment>
<dbReference type="InterPro" id="IPR025620">
    <property type="entry name" value="YlaH"/>
</dbReference>
<feature type="transmembrane region" description="Helical" evidence="1">
    <location>
        <begin position="51"/>
        <end position="70"/>
    </location>
</feature>
<keyword evidence="1" id="KW-0472">Membrane</keyword>
<sequence>MDTSFSLLFDLYVDNFGTDHIYVTFYLLNLLFGAIAFKLGFARKLPLLKTIFVYIMLAVGVYILTIFSILKLPITESLLVVSLVLGIYRFRLHRERNARE</sequence>
<protein>
    <submittedName>
        <fullName evidence="2">YlaH-like family protein</fullName>
    </submittedName>
</protein>
<dbReference type="Proteomes" id="UP001597451">
    <property type="component" value="Unassembled WGS sequence"/>
</dbReference>
<reference evidence="3" key="1">
    <citation type="journal article" date="2019" name="Int. J. Syst. Evol. Microbiol.">
        <title>The Global Catalogue of Microorganisms (GCM) 10K type strain sequencing project: providing services to taxonomists for standard genome sequencing and annotation.</title>
        <authorList>
            <consortium name="The Broad Institute Genomics Platform"/>
            <consortium name="The Broad Institute Genome Sequencing Center for Infectious Disease"/>
            <person name="Wu L."/>
            <person name="Ma J."/>
        </authorList>
    </citation>
    <scope>NUCLEOTIDE SEQUENCE [LARGE SCALE GENOMIC DNA]</scope>
    <source>
        <strain evidence="3">TISTR 1858</strain>
    </source>
</reference>
<feature type="transmembrane region" description="Helical" evidence="1">
    <location>
        <begin position="76"/>
        <end position="92"/>
    </location>
</feature>
<gene>
    <name evidence="2" type="ORF">ACFSUN_05595</name>
</gene>
<organism evidence="2 3">
    <name type="scientific">Oceanobacillus kapialis</name>
    <dbReference type="NCBI Taxonomy" id="481353"/>
    <lineage>
        <taxon>Bacteria</taxon>
        <taxon>Bacillati</taxon>
        <taxon>Bacillota</taxon>
        <taxon>Bacilli</taxon>
        <taxon>Bacillales</taxon>
        <taxon>Bacillaceae</taxon>
        <taxon>Oceanobacillus</taxon>
    </lineage>
</organism>
<dbReference type="EMBL" id="JBHUMX010000013">
    <property type="protein sequence ID" value="MFD2628253.1"/>
    <property type="molecule type" value="Genomic_DNA"/>
</dbReference>
<keyword evidence="1" id="KW-0812">Transmembrane</keyword>
<keyword evidence="3" id="KW-1185">Reference proteome</keyword>
<dbReference type="Pfam" id="PF14036">
    <property type="entry name" value="YlaH"/>
    <property type="match status" value="1"/>
</dbReference>